<keyword evidence="1" id="KW-0472">Membrane</keyword>
<dbReference type="InterPro" id="IPR017581">
    <property type="entry name" value="AtpR-like"/>
</dbReference>
<accession>X1KLT9</accession>
<feature type="transmembrane region" description="Helical" evidence="1">
    <location>
        <begin position="6"/>
        <end position="27"/>
    </location>
</feature>
<keyword evidence="1" id="KW-1133">Transmembrane helix</keyword>
<name>X1KLT9_9ZZZZ</name>
<gene>
    <name evidence="2" type="ORF">S06H3_10414</name>
</gene>
<comment type="caution">
    <text evidence="2">The sequence shown here is derived from an EMBL/GenBank/DDBJ whole genome shotgun (WGS) entry which is preliminary data.</text>
</comment>
<feature type="transmembrane region" description="Helical" evidence="1">
    <location>
        <begin position="39"/>
        <end position="60"/>
    </location>
</feature>
<dbReference type="NCBIfam" id="TIGR03165">
    <property type="entry name" value="F1F0_chp_2"/>
    <property type="match status" value="1"/>
</dbReference>
<dbReference type="EMBL" id="BARV01004816">
    <property type="protein sequence ID" value="GAI07643.1"/>
    <property type="molecule type" value="Genomic_DNA"/>
</dbReference>
<evidence type="ECO:0000313" key="2">
    <source>
        <dbReference type="EMBL" id="GAI07643.1"/>
    </source>
</evidence>
<reference evidence="2" key="1">
    <citation type="journal article" date="2014" name="Front. Microbiol.">
        <title>High frequency of phylogenetically diverse reductive dehalogenase-homologous genes in deep subseafloor sedimentary metagenomes.</title>
        <authorList>
            <person name="Kawai M."/>
            <person name="Futagami T."/>
            <person name="Toyoda A."/>
            <person name="Takaki Y."/>
            <person name="Nishi S."/>
            <person name="Hori S."/>
            <person name="Arai W."/>
            <person name="Tsubouchi T."/>
            <person name="Morono Y."/>
            <person name="Uchiyama I."/>
            <person name="Ito T."/>
            <person name="Fujiyama A."/>
            <person name="Inagaki F."/>
            <person name="Takami H."/>
        </authorList>
    </citation>
    <scope>NUCLEOTIDE SEQUENCE</scope>
    <source>
        <strain evidence="2">Expedition CK06-06</strain>
    </source>
</reference>
<sequence length="93" mass="10474">MSFDIYSLLYLFIGLGLGLFYFGGLWLTIKNMNNVRSPVILTLGSFILRTAAVFLVLIYVARQGEWGNILILLGGFIVSRIFLSRRIGKQKKG</sequence>
<keyword evidence="1" id="KW-0812">Transmembrane</keyword>
<evidence type="ECO:0000256" key="1">
    <source>
        <dbReference type="SAM" id="Phobius"/>
    </source>
</evidence>
<feature type="transmembrane region" description="Helical" evidence="1">
    <location>
        <begin position="66"/>
        <end position="83"/>
    </location>
</feature>
<dbReference type="Pfam" id="PF12966">
    <property type="entry name" value="AtpR"/>
    <property type="match status" value="1"/>
</dbReference>
<dbReference type="AlphaFoldDB" id="X1KLT9"/>
<evidence type="ECO:0008006" key="3">
    <source>
        <dbReference type="Google" id="ProtNLM"/>
    </source>
</evidence>
<protein>
    <recommendedName>
        <fullName evidence="3">N-ATPase, AtpR subunit</fullName>
    </recommendedName>
</protein>
<proteinExistence type="predicted"/>
<organism evidence="2">
    <name type="scientific">marine sediment metagenome</name>
    <dbReference type="NCBI Taxonomy" id="412755"/>
    <lineage>
        <taxon>unclassified sequences</taxon>
        <taxon>metagenomes</taxon>
        <taxon>ecological metagenomes</taxon>
    </lineage>
</organism>